<keyword evidence="7" id="KW-0496">Mitochondrion</keyword>
<evidence type="ECO:0000256" key="2">
    <source>
        <dbReference type="ARBA" id="ARBA00008317"/>
    </source>
</evidence>
<evidence type="ECO:0000256" key="5">
    <source>
        <dbReference type="ARBA" id="ARBA00022792"/>
    </source>
</evidence>
<evidence type="ECO:0000256" key="9">
    <source>
        <dbReference type="SAM" id="MobiDB-lite"/>
    </source>
</evidence>
<dbReference type="InterPro" id="IPR039993">
    <property type="entry name" value="NDUFB10"/>
</dbReference>
<dbReference type="Proteomes" id="UP001497512">
    <property type="component" value="Chromosome 6"/>
</dbReference>
<dbReference type="Pfam" id="PF10249">
    <property type="entry name" value="NDUFB10"/>
    <property type="match status" value="1"/>
</dbReference>
<evidence type="ECO:0000256" key="7">
    <source>
        <dbReference type="ARBA" id="ARBA00023128"/>
    </source>
</evidence>
<keyword evidence="5" id="KW-0999">Mitochondrion inner membrane</keyword>
<accession>A0ABP0USW6</accession>
<dbReference type="PANTHER" id="PTHR13094:SF1">
    <property type="entry name" value="NADH DEHYDROGENASE [UBIQUINONE] 1 BETA SUBCOMPLEX SUBUNIT 10"/>
    <property type="match status" value="1"/>
</dbReference>
<evidence type="ECO:0000256" key="8">
    <source>
        <dbReference type="ARBA" id="ARBA00023136"/>
    </source>
</evidence>
<evidence type="ECO:0008006" key="12">
    <source>
        <dbReference type="Google" id="ProtNLM"/>
    </source>
</evidence>
<comment type="similarity">
    <text evidence="2">Belongs to the complex I NDUFB10 subunit family.</text>
</comment>
<proteinExistence type="inferred from homology"/>
<reference evidence="10" key="1">
    <citation type="submission" date="2024-02" db="EMBL/GenBank/DDBJ databases">
        <authorList>
            <consortium name="ELIXIR-Norway"/>
            <consortium name="Elixir Norway"/>
        </authorList>
    </citation>
    <scope>NUCLEOTIDE SEQUENCE</scope>
</reference>
<feature type="compositionally biased region" description="Basic and acidic residues" evidence="9">
    <location>
        <begin position="1"/>
        <end position="12"/>
    </location>
</feature>
<dbReference type="PANTHER" id="PTHR13094">
    <property type="entry name" value="NADH-UBIQUINONE OXIDOREDUCTASE PDSW SUBUNIT"/>
    <property type="match status" value="1"/>
</dbReference>
<keyword evidence="11" id="KW-1185">Reference proteome</keyword>
<comment type="subcellular location">
    <subcellularLocation>
        <location evidence="1">Mitochondrion inner membrane</location>
        <topology evidence="1">Peripheral membrane protein</topology>
        <orientation evidence="1">Matrix side</orientation>
    </subcellularLocation>
</comment>
<evidence type="ECO:0000256" key="1">
    <source>
        <dbReference type="ARBA" id="ARBA00004443"/>
    </source>
</evidence>
<sequence length="97" mass="11838">MVFKEDYPKFEETAPDDFDPAKPYADPVAFIEQREYLVREKFVEIEKAKILRERLQQCYWREGVNHVFKCRSLVKKYMDSLKNLNWGKDNRPQYLKE</sequence>
<keyword evidence="8" id="KW-0472">Membrane</keyword>
<feature type="region of interest" description="Disordered" evidence="9">
    <location>
        <begin position="1"/>
        <end position="21"/>
    </location>
</feature>
<dbReference type="InterPro" id="IPR019377">
    <property type="entry name" value="NADH_UbQ_OxRdtase_su10"/>
</dbReference>
<evidence type="ECO:0000256" key="4">
    <source>
        <dbReference type="ARBA" id="ARBA00022660"/>
    </source>
</evidence>
<evidence type="ECO:0000256" key="3">
    <source>
        <dbReference type="ARBA" id="ARBA00022448"/>
    </source>
</evidence>
<keyword evidence="6" id="KW-0249">Electron transport</keyword>
<keyword evidence="3" id="KW-0813">Transport</keyword>
<keyword evidence="4" id="KW-0679">Respiratory chain</keyword>
<evidence type="ECO:0000256" key="6">
    <source>
        <dbReference type="ARBA" id="ARBA00022982"/>
    </source>
</evidence>
<name>A0ABP0USW6_9BRYO</name>
<evidence type="ECO:0000313" key="11">
    <source>
        <dbReference type="Proteomes" id="UP001497512"/>
    </source>
</evidence>
<dbReference type="EMBL" id="OZ019898">
    <property type="protein sequence ID" value="CAK9229124.1"/>
    <property type="molecule type" value="Genomic_DNA"/>
</dbReference>
<protein>
    <recommendedName>
        <fullName evidence="12">NADH-ubiquinone oxidoreductase 12 kDa subunit</fullName>
    </recommendedName>
</protein>
<gene>
    <name evidence="10" type="ORF">CSSPTR1EN2_LOCUS19576</name>
</gene>
<organism evidence="10 11">
    <name type="scientific">Sphagnum troendelagicum</name>
    <dbReference type="NCBI Taxonomy" id="128251"/>
    <lineage>
        <taxon>Eukaryota</taxon>
        <taxon>Viridiplantae</taxon>
        <taxon>Streptophyta</taxon>
        <taxon>Embryophyta</taxon>
        <taxon>Bryophyta</taxon>
        <taxon>Sphagnophytina</taxon>
        <taxon>Sphagnopsida</taxon>
        <taxon>Sphagnales</taxon>
        <taxon>Sphagnaceae</taxon>
        <taxon>Sphagnum</taxon>
    </lineage>
</organism>
<evidence type="ECO:0000313" key="10">
    <source>
        <dbReference type="EMBL" id="CAK9229124.1"/>
    </source>
</evidence>